<feature type="domain" description="DUF2828" evidence="2">
    <location>
        <begin position="128"/>
        <end position="205"/>
    </location>
</feature>
<dbReference type="InterPro" id="IPR058580">
    <property type="entry name" value="DUF2828"/>
</dbReference>
<evidence type="ECO:0000256" key="1">
    <source>
        <dbReference type="SAM" id="MobiDB-lite"/>
    </source>
</evidence>
<proteinExistence type="predicted"/>
<protein>
    <recommendedName>
        <fullName evidence="2">DUF2828 domain-containing protein</fullName>
    </recommendedName>
</protein>
<reference evidence="3 4" key="1">
    <citation type="journal article" date="2018" name="Science">
        <title>The opium poppy genome and morphinan production.</title>
        <authorList>
            <person name="Guo L."/>
            <person name="Winzer T."/>
            <person name="Yang X."/>
            <person name="Li Y."/>
            <person name="Ning Z."/>
            <person name="He Z."/>
            <person name="Teodor R."/>
            <person name="Lu Y."/>
            <person name="Bowser T.A."/>
            <person name="Graham I.A."/>
            <person name="Ye K."/>
        </authorList>
    </citation>
    <scope>NUCLEOTIDE SEQUENCE [LARGE SCALE GENOMIC DNA]</scope>
    <source>
        <strain evidence="4">cv. HN1</strain>
        <tissue evidence="3">Leaves</tissue>
    </source>
</reference>
<dbReference type="PANTHER" id="PTHR31373">
    <property type="entry name" value="OS06G0652100 PROTEIN"/>
    <property type="match status" value="1"/>
</dbReference>
<evidence type="ECO:0000259" key="2">
    <source>
        <dbReference type="Pfam" id="PF11443"/>
    </source>
</evidence>
<dbReference type="Pfam" id="PF11443">
    <property type="entry name" value="DUF2828"/>
    <property type="match status" value="1"/>
</dbReference>
<dbReference type="Proteomes" id="UP000316621">
    <property type="component" value="Chromosome 7"/>
</dbReference>
<evidence type="ECO:0000313" key="3">
    <source>
        <dbReference type="EMBL" id="RZC72238.1"/>
    </source>
</evidence>
<organism evidence="3 4">
    <name type="scientific">Papaver somniferum</name>
    <name type="common">Opium poppy</name>
    <dbReference type="NCBI Taxonomy" id="3469"/>
    <lineage>
        <taxon>Eukaryota</taxon>
        <taxon>Viridiplantae</taxon>
        <taxon>Streptophyta</taxon>
        <taxon>Embryophyta</taxon>
        <taxon>Tracheophyta</taxon>
        <taxon>Spermatophyta</taxon>
        <taxon>Magnoliopsida</taxon>
        <taxon>Ranunculales</taxon>
        <taxon>Papaveraceae</taxon>
        <taxon>Papaveroideae</taxon>
        <taxon>Papaver</taxon>
    </lineage>
</organism>
<keyword evidence="4" id="KW-1185">Reference proteome</keyword>
<feature type="region of interest" description="Disordered" evidence="1">
    <location>
        <begin position="357"/>
        <end position="466"/>
    </location>
</feature>
<dbReference type="Gramene" id="RZC72238">
    <property type="protein sequence ID" value="RZC72238"/>
    <property type="gene ID" value="C5167_035390"/>
</dbReference>
<gene>
    <name evidence="3" type="ORF">C5167_035390</name>
</gene>
<feature type="compositionally biased region" description="Basic and acidic residues" evidence="1">
    <location>
        <begin position="419"/>
        <end position="449"/>
    </location>
</feature>
<name>A0A4Y7KJJ2_PAPSO</name>
<feature type="compositionally biased region" description="Basic and acidic residues" evidence="1">
    <location>
        <begin position="358"/>
        <end position="409"/>
    </location>
</feature>
<dbReference type="EMBL" id="CM010721">
    <property type="protein sequence ID" value="RZC72238.1"/>
    <property type="molecule type" value="Genomic_DNA"/>
</dbReference>
<evidence type="ECO:0000313" key="4">
    <source>
        <dbReference type="Proteomes" id="UP000316621"/>
    </source>
</evidence>
<dbReference type="AlphaFoldDB" id="A0A4Y7KJJ2"/>
<dbReference type="CDD" id="cd00590">
    <property type="entry name" value="RRM_SF"/>
    <property type="match status" value="1"/>
</dbReference>
<dbReference type="STRING" id="3469.A0A4Y7KJJ2"/>
<dbReference type="InterPro" id="IPR011205">
    <property type="entry name" value="UCP015417_vWA"/>
</dbReference>
<accession>A0A4Y7KJJ2</accession>
<sequence length="466" mass="54380">MSSSPPRRRHTRSRYWPPDLYHHPCDLRSYRGTYAIQIKDFEDKGPKHMFQQFVRFKVQQVYMPPTNIPFAFVRFLTRADADAALNFCRENLENHLKTLAINLKAMADFGYFKDLPELLVRLHQGIEIGKVLRRNPIQKKVKVGLDSEARYAYQVRDRLRKEYLVPLHKVLEISKVYMSSQMWESLPYNRVSSVAMKNYKRIFEETRSRKVAELQWRRMVDDMSKIGKLNDCLAICDVSGSMNGTPMGVSVALEGVRLNTESCSGREIEGRSDDKAALCFWRYGVQLVELDSAANEWETDYQIGVQISGSLLAKDYVSNNGLSFVVLILLWKFDASFYKYDPQKRYIKPQGARVQQVRQEKQVPEPTLKRVVDLPVRENEHAEDSKPKRKRGDEAMREEKRVEERELKKTRVHHAQPGDSKKPETRVHHAQPVREEEEVKKADQGDSKKPERKRRPQGVYVPPSRR</sequence>
<dbReference type="PANTHER" id="PTHR31373:SF27">
    <property type="entry name" value="TROVE DOMAIN-CONTAINING PROTEIN"/>
    <property type="match status" value="1"/>
</dbReference>